<keyword evidence="2" id="KW-0812">Transmembrane</keyword>
<feature type="transmembrane region" description="Helical" evidence="2">
    <location>
        <begin position="216"/>
        <end position="232"/>
    </location>
</feature>
<feature type="transmembrane region" description="Helical" evidence="2">
    <location>
        <begin position="290"/>
        <end position="312"/>
    </location>
</feature>
<evidence type="ECO:0000256" key="2">
    <source>
        <dbReference type="SAM" id="Phobius"/>
    </source>
</evidence>
<dbReference type="PANTHER" id="PTHR30373">
    <property type="entry name" value="UPF0603 PROTEIN YGCG"/>
    <property type="match status" value="1"/>
</dbReference>
<accession>A0A2T6GH62</accession>
<dbReference type="Gene3D" id="3.10.310.50">
    <property type="match status" value="1"/>
</dbReference>
<dbReference type="Proteomes" id="UP000244178">
    <property type="component" value="Unassembled WGS sequence"/>
</dbReference>
<keyword evidence="2" id="KW-0472">Membrane</keyword>
<reference evidence="4 5" key="1">
    <citation type="submission" date="2018-03" db="EMBL/GenBank/DDBJ databases">
        <title>Draft genome sequence of the plant growth promoting rhizobacterium Pseudomonas protegens strain BNJ-SS-45 isolated from wheat (Triticum aestivum) rhizosphere.</title>
        <authorList>
            <person name="Bajpai A."/>
            <person name="Shende K."/>
            <person name="Meena N."/>
            <person name="Upadhyayula S.R."/>
            <person name="Suravajhala P."/>
            <person name="Medicherla K.M."/>
            <person name="Johri B.N."/>
        </authorList>
    </citation>
    <scope>NUCLEOTIDE SEQUENCE [LARGE SCALE GENOMIC DNA]</scope>
    <source>
        <strain evidence="4 5">BNJ-SS-45</strain>
    </source>
</reference>
<feature type="transmembrane region" description="Helical" evidence="2">
    <location>
        <begin position="348"/>
        <end position="367"/>
    </location>
</feature>
<feature type="transmembrane region" description="Helical" evidence="2">
    <location>
        <begin position="190"/>
        <end position="209"/>
    </location>
</feature>
<comment type="caution">
    <text evidence="4">The sequence shown here is derived from an EMBL/GenBank/DDBJ whole genome shotgun (WGS) entry which is preliminary data.</text>
</comment>
<dbReference type="InterPro" id="IPR007621">
    <property type="entry name" value="TPM_dom"/>
</dbReference>
<dbReference type="RefSeq" id="WP_108545705.1">
    <property type="nucleotide sequence ID" value="NZ_PYJM01000005.1"/>
</dbReference>
<proteinExistence type="predicted"/>
<sequence>MIKLLWQQGRGLWLALFLGLLLPAPGYAEPVPPGVARIELDRRIIDLSGTLDAAQQQRMSEKLAALEQRRGAQIAVMLVPSLGQQSIEALSNQLFRAWKLGRKGIDDGLLLLVAKNDRQVRIEVGYGLEPVVTDLLAGQIIARDLTPAFRRGDFAAGIEQALDDLIVLVDGGELAEPAPLQVPLQIPLEVYALLLAFIIGAVAGVMLAAGWKWRRVLVALVLLVVLLVGAVGGREWLVQLFLVPLCMLVGGATFAGLWQARRVFYGVLGLLLYIAVLTLVSQFLGRSTFLYGLAWPAGVLLVLGGHWLLYRMMRNRWRKSPKGFAWRLGALLVLILLMAWGVDAWSTARQWLTLLPFAYFLGFMLFASTGGFHWTRGGASGGASGGGSAGSSSSGGGFSGGGGSSGGGGASGSW</sequence>
<protein>
    <recommendedName>
        <fullName evidence="3">TPM domain-containing protein</fullName>
    </recommendedName>
</protein>
<feature type="transmembrane region" description="Helical" evidence="2">
    <location>
        <begin position="324"/>
        <end position="342"/>
    </location>
</feature>
<feature type="transmembrane region" description="Helical" evidence="2">
    <location>
        <begin position="263"/>
        <end position="284"/>
    </location>
</feature>
<dbReference type="Pfam" id="PF04536">
    <property type="entry name" value="TPM_phosphatase"/>
    <property type="match status" value="1"/>
</dbReference>
<name>A0A2T6GH62_9PSED</name>
<feature type="domain" description="TPM" evidence="3">
    <location>
        <begin position="45"/>
        <end position="166"/>
    </location>
</feature>
<gene>
    <name evidence="4" type="ORF">C5U62_23045</name>
</gene>
<dbReference type="PANTHER" id="PTHR30373:SF2">
    <property type="entry name" value="UPF0603 PROTEIN YGCG"/>
    <property type="match status" value="1"/>
</dbReference>
<feature type="transmembrane region" description="Helical" evidence="2">
    <location>
        <begin position="238"/>
        <end position="258"/>
    </location>
</feature>
<keyword evidence="2" id="KW-1133">Transmembrane helix</keyword>
<dbReference type="EMBL" id="PYJM01000005">
    <property type="protein sequence ID" value="PUA43503.1"/>
    <property type="molecule type" value="Genomic_DNA"/>
</dbReference>
<feature type="region of interest" description="Disordered" evidence="1">
    <location>
        <begin position="385"/>
        <end position="414"/>
    </location>
</feature>
<dbReference type="AlphaFoldDB" id="A0A2T6GH62"/>
<evidence type="ECO:0000259" key="3">
    <source>
        <dbReference type="Pfam" id="PF04536"/>
    </source>
</evidence>
<evidence type="ECO:0000313" key="4">
    <source>
        <dbReference type="EMBL" id="PUA43503.1"/>
    </source>
</evidence>
<evidence type="ECO:0000313" key="5">
    <source>
        <dbReference type="Proteomes" id="UP000244178"/>
    </source>
</evidence>
<evidence type="ECO:0000256" key="1">
    <source>
        <dbReference type="SAM" id="MobiDB-lite"/>
    </source>
</evidence>
<organism evidence="4 5">
    <name type="scientific">Pseudomonas protegens</name>
    <dbReference type="NCBI Taxonomy" id="380021"/>
    <lineage>
        <taxon>Bacteria</taxon>
        <taxon>Pseudomonadati</taxon>
        <taxon>Pseudomonadota</taxon>
        <taxon>Gammaproteobacteria</taxon>
        <taxon>Pseudomonadales</taxon>
        <taxon>Pseudomonadaceae</taxon>
        <taxon>Pseudomonas</taxon>
    </lineage>
</organism>